<dbReference type="EMBL" id="JTDV01000017">
    <property type="protein sequence ID" value="KJD31155.1"/>
    <property type="molecule type" value="Genomic_DNA"/>
</dbReference>
<keyword evidence="1" id="KW-0812">Transmembrane</keyword>
<evidence type="ECO:0000313" key="3">
    <source>
        <dbReference type="Proteomes" id="UP000032361"/>
    </source>
</evidence>
<accession>A0A0D7VW99</accession>
<evidence type="ECO:0008006" key="4">
    <source>
        <dbReference type="Google" id="ProtNLM"/>
    </source>
</evidence>
<organism evidence="2 3">
    <name type="scientific">Neotamlana nanhaiensis</name>
    <dbReference type="NCBI Taxonomy" id="1382798"/>
    <lineage>
        <taxon>Bacteria</taxon>
        <taxon>Pseudomonadati</taxon>
        <taxon>Bacteroidota</taxon>
        <taxon>Flavobacteriia</taxon>
        <taxon>Flavobacteriales</taxon>
        <taxon>Flavobacteriaceae</taxon>
        <taxon>Neotamlana</taxon>
    </lineage>
</organism>
<keyword evidence="1" id="KW-0472">Membrane</keyword>
<reference evidence="2 3" key="1">
    <citation type="journal article" date="2015" name="Antonie Van Leeuwenhoek">
        <title>Tamlana nanhaiensis sp. nov., isolated from surface seawater collected from the South China Sea.</title>
        <authorList>
            <person name="Liu X."/>
            <person name="Lai Q."/>
            <person name="Du Y."/>
            <person name="Li G."/>
            <person name="Sun F."/>
            <person name="Shao Z."/>
        </authorList>
    </citation>
    <scope>NUCLEOTIDE SEQUENCE [LARGE SCALE GENOMIC DNA]</scope>
    <source>
        <strain evidence="2 3">FHC16</strain>
    </source>
</reference>
<feature type="transmembrane region" description="Helical" evidence="1">
    <location>
        <begin position="201"/>
        <end position="220"/>
    </location>
</feature>
<proteinExistence type="predicted"/>
<dbReference type="Proteomes" id="UP000032361">
    <property type="component" value="Unassembled WGS sequence"/>
</dbReference>
<evidence type="ECO:0000313" key="2">
    <source>
        <dbReference type="EMBL" id="KJD31155.1"/>
    </source>
</evidence>
<feature type="transmembrane region" description="Helical" evidence="1">
    <location>
        <begin position="32"/>
        <end position="50"/>
    </location>
</feature>
<dbReference type="STRING" id="1382798.PK35_16060"/>
<feature type="transmembrane region" description="Helical" evidence="1">
    <location>
        <begin position="174"/>
        <end position="195"/>
    </location>
</feature>
<feature type="transmembrane region" description="Helical" evidence="1">
    <location>
        <begin position="77"/>
        <end position="99"/>
    </location>
</feature>
<keyword evidence="3" id="KW-1185">Reference proteome</keyword>
<name>A0A0D7VW99_9FLAO</name>
<gene>
    <name evidence="2" type="ORF">PK35_16060</name>
</gene>
<feature type="transmembrane region" description="Helical" evidence="1">
    <location>
        <begin position="142"/>
        <end position="162"/>
    </location>
</feature>
<feature type="transmembrane region" description="Helical" evidence="1">
    <location>
        <begin position="111"/>
        <end position="130"/>
    </location>
</feature>
<dbReference type="AlphaFoldDB" id="A0A0D7VW99"/>
<keyword evidence="1" id="KW-1133">Transmembrane helix</keyword>
<feature type="transmembrane region" description="Helical" evidence="1">
    <location>
        <begin position="55"/>
        <end position="71"/>
    </location>
</feature>
<protein>
    <recommendedName>
        <fullName evidence="4">YhhN-like protein</fullName>
    </recommendedName>
</protein>
<sequence length="235" mass="27529">MFLFNKKIFATTIFLIALNGIACFFFNRVQMALCHNLATTLLFVIFLAYAKKINLLKFGFFFLLCSSYFIMAYDDGFYRLILHIFRILANIFFIIHIFPKQKKVKFKTADFYIVISVLVLINLYILSSISDLVDYYSGPQNYSSLGIYTMGGMHIILAILTFKLSLNKSDVSTYFTHFVVLYIVSDILNVMAYGLQSDTLYLFNRIFYILSLYFLIFYVYKLNLVENHWSKSKNQ</sequence>
<comment type="caution">
    <text evidence="2">The sequence shown here is derived from an EMBL/GenBank/DDBJ whole genome shotgun (WGS) entry which is preliminary data.</text>
</comment>
<evidence type="ECO:0000256" key="1">
    <source>
        <dbReference type="SAM" id="Phobius"/>
    </source>
</evidence>
<dbReference type="PATRIC" id="fig|1382798.3.peg.1779"/>